<dbReference type="PANTHER" id="PTHR43861">
    <property type="entry name" value="TRANS-ACONITATE 2-METHYLTRANSFERASE-RELATED"/>
    <property type="match status" value="1"/>
</dbReference>
<keyword evidence="2" id="KW-0808">Transferase</keyword>
<keyword evidence="3" id="KW-1185">Reference proteome</keyword>
<dbReference type="InterPro" id="IPR029063">
    <property type="entry name" value="SAM-dependent_MTases_sf"/>
</dbReference>
<protein>
    <submittedName>
        <fullName evidence="2">Class I SAM-dependent methyltransferase</fullName>
    </submittedName>
</protein>
<dbReference type="InterPro" id="IPR013216">
    <property type="entry name" value="Methyltransf_11"/>
</dbReference>
<dbReference type="Proteomes" id="UP000480151">
    <property type="component" value="Unassembled WGS sequence"/>
</dbReference>
<evidence type="ECO:0000259" key="1">
    <source>
        <dbReference type="Pfam" id="PF08241"/>
    </source>
</evidence>
<dbReference type="CDD" id="cd02440">
    <property type="entry name" value="AdoMet_MTases"/>
    <property type="match status" value="1"/>
</dbReference>
<feature type="domain" description="Methyltransferase type 11" evidence="1">
    <location>
        <begin position="44"/>
        <end position="135"/>
    </location>
</feature>
<dbReference type="AlphaFoldDB" id="A0A6M1PC33"/>
<keyword evidence="2" id="KW-0489">Methyltransferase</keyword>
<dbReference type="GO" id="GO:0008757">
    <property type="term" value="F:S-adenosylmethionine-dependent methyltransferase activity"/>
    <property type="evidence" value="ECO:0007669"/>
    <property type="project" value="InterPro"/>
</dbReference>
<dbReference type="PANTHER" id="PTHR43861:SF1">
    <property type="entry name" value="TRANS-ACONITATE 2-METHYLTRANSFERASE"/>
    <property type="match status" value="1"/>
</dbReference>
<dbReference type="EMBL" id="JAAKGU010000001">
    <property type="protein sequence ID" value="NGM80820.1"/>
    <property type="molecule type" value="Genomic_DNA"/>
</dbReference>
<proteinExistence type="predicted"/>
<organism evidence="2 3">
    <name type="scientific">Paenibacillus apii</name>
    <dbReference type="NCBI Taxonomy" id="1850370"/>
    <lineage>
        <taxon>Bacteria</taxon>
        <taxon>Bacillati</taxon>
        <taxon>Bacillota</taxon>
        <taxon>Bacilli</taxon>
        <taxon>Bacillales</taxon>
        <taxon>Paenibacillaceae</taxon>
        <taxon>Paenibacillus</taxon>
    </lineage>
</organism>
<reference evidence="2 3" key="1">
    <citation type="submission" date="2020-02" db="EMBL/GenBank/DDBJ databases">
        <authorList>
            <person name="Gao J."/>
            <person name="Sun J."/>
        </authorList>
    </citation>
    <scope>NUCLEOTIDE SEQUENCE [LARGE SCALE GENOMIC DNA]</scope>
    <source>
        <strain evidence="2 3">7124</strain>
    </source>
</reference>
<sequence length="201" mass="23928">MVAPLNNTYSPLLYHRLVRPKWFTKKYIHDQITPRFAFNDKVVLDFGSGTGANCSMFQPIHYIGIDPDAKRIHYAKKQYPNHKFHVFEHGKLPVDDGSVDYILIIAVLHHISSEEIAEYMKEFKRVLKPDGSFIVMEPCMFKRKPVSNWFMNFYDDGEYIRNEEEYIQLFRENEFASQVINRFRKGFFYHELFFTANPRPT</sequence>
<dbReference type="GO" id="GO:0032259">
    <property type="term" value="P:methylation"/>
    <property type="evidence" value="ECO:0007669"/>
    <property type="project" value="UniProtKB-KW"/>
</dbReference>
<gene>
    <name evidence="2" type="ORF">G5B47_00185</name>
</gene>
<accession>A0A6M1PC33</accession>
<dbReference type="SUPFAM" id="SSF53335">
    <property type="entry name" value="S-adenosyl-L-methionine-dependent methyltransferases"/>
    <property type="match status" value="1"/>
</dbReference>
<evidence type="ECO:0000313" key="3">
    <source>
        <dbReference type="Proteomes" id="UP000480151"/>
    </source>
</evidence>
<dbReference type="Pfam" id="PF08241">
    <property type="entry name" value="Methyltransf_11"/>
    <property type="match status" value="1"/>
</dbReference>
<comment type="caution">
    <text evidence="2">The sequence shown here is derived from an EMBL/GenBank/DDBJ whole genome shotgun (WGS) entry which is preliminary data.</text>
</comment>
<evidence type="ECO:0000313" key="2">
    <source>
        <dbReference type="EMBL" id="NGM80820.1"/>
    </source>
</evidence>
<dbReference type="Gene3D" id="3.40.50.150">
    <property type="entry name" value="Vaccinia Virus protein VP39"/>
    <property type="match status" value="1"/>
</dbReference>
<name>A0A6M1PC33_9BACL</name>